<sequence>MQMYSYQKGRGKEGERGEREVYLLYQSKQALSSHTGPLIVKITHTVSLIPQDISSDSLPVAKGSEFDSDLDPHEHKVCQIAE</sequence>
<name>A0A9W4JUC1_9EURO</name>
<dbReference type="OrthoDB" id="999962at2759"/>
<protein>
    <submittedName>
        <fullName evidence="1">Uncharacterized protein</fullName>
    </submittedName>
</protein>
<accession>A0A9W4JUC1</accession>
<evidence type="ECO:0000313" key="2">
    <source>
        <dbReference type="Proteomes" id="UP001152649"/>
    </source>
</evidence>
<dbReference type="AlphaFoldDB" id="A0A9W4JUC1"/>
<evidence type="ECO:0000313" key="1">
    <source>
        <dbReference type="EMBL" id="CAG8413115.1"/>
    </source>
</evidence>
<gene>
    <name evidence="1" type="ORF">PSALAMII_LOCUS9040</name>
</gene>
<proteinExistence type="predicted"/>
<organism evidence="1 2">
    <name type="scientific">Penicillium salamii</name>
    <dbReference type="NCBI Taxonomy" id="1612424"/>
    <lineage>
        <taxon>Eukaryota</taxon>
        <taxon>Fungi</taxon>
        <taxon>Dikarya</taxon>
        <taxon>Ascomycota</taxon>
        <taxon>Pezizomycotina</taxon>
        <taxon>Eurotiomycetes</taxon>
        <taxon>Eurotiomycetidae</taxon>
        <taxon>Eurotiales</taxon>
        <taxon>Aspergillaceae</taxon>
        <taxon>Penicillium</taxon>
    </lineage>
</organism>
<comment type="caution">
    <text evidence="1">The sequence shown here is derived from an EMBL/GenBank/DDBJ whole genome shotgun (WGS) entry which is preliminary data.</text>
</comment>
<dbReference type="Proteomes" id="UP001152649">
    <property type="component" value="Unassembled WGS sequence"/>
</dbReference>
<dbReference type="EMBL" id="CAJVPG010000431">
    <property type="protein sequence ID" value="CAG8413115.1"/>
    <property type="molecule type" value="Genomic_DNA"/>
</dbReference>
<keyword evidence="2" id="KW-1185">Reference proteome</keyword>
<reference evidence="1" key="1">
    <citation type="submission" date="2021-07" db="EMBL/GenBank/DDBJ databases">
        <authorList>
            <person name="Branca A.L. A."/>
        </authorList>
    </citation>
    <scope>NUCLEOTIDE SEQUENCE</scope>
</reference>